<keyword evidence="5" id="KW-1185">Reference proteome</keyword>
<gene>
    <name evidence="4" type="ORF">J2S41_004089</name>
</gene>
<dbReference type="InterPro" id="IPR050109">
    <property type="entry name" value="HTH-type_TetR-like_transc_reg"/>
</dbReference>
<dbReference type="AlphaFoldDB" id="A0AAE3YT05"/>
<dbReference type="Proteomes" id="UP001183643">
    <property type="component" value="Unassembled WGS sequence"/>
</dbReference>
<dbReference type="Pfam" id="PF00440">
    <property type="entry name" value="TetR_N"/>
    <property type="match status" value="1"/>
</dbReference>
<dbReference type="PROSITE" id="PS50977">
    <property type="entry name" value="HTH_TETR_2"/>
    <property type="match status" value="1"/>
</dbReference>
<keyword evidence="1 2" id="KW-0238">DNA-binding</keyword>
<name>A0AAE3YT05_9ACTN</name>
<dbReference type="EMBL" id="JAVDYB010000001">
    <property type="protein sequence ID" value="MDR7277311.1"/>
    <property type="molecule type" value="Genomic_DNA"/>
</dbReference>
<proteinExistence type="predicted"/>
<organism evidence="4 5">
    <name type="scientific">Catenuloplanes atrovinosus</name>
    <dbReference type="NCBI Taxonomy" id="137266"/>
    <lineage>
        <taxon>Bacteria</taxon>
        <taxon>Bacillati</taxon>
        <taxon>Actinomycetota</taxon>
        <taxon>Actinomycetes</taxon>
        <taxon>Micromonosporales</taxon>
        <taxon>Micromonosporaceae</taxon>
        <taxon>Catenuloplanes</taxon>
    </lineage>
</organism>
<feature type="DNA-binding region" description="H-T-H motif" evidence="2">
    <location>
        <begin position="40"/>
        <end position="59"/>
    </location>
</feature>
<dbReference type="GO" id="GO:0000976">
    <property type="term" value="F:transcription cis-regulatory region binding"/>
    <property type="evidence" value="ECO:0007669"/>
    <property type="project" value="TreeGrafter"/>
</dbReference>
<dbReference type="SUPFAM" id="SSF46689">
    <property type="entry name" value="Homeodomain-like"/>
    <property type="match status" value="1"/>
</dbReference>
<comment type="caution">
    <text evidence="4">The sequence shown here is derived from an EMBL/GenBank/DDBJ whole genome shotgun (WGS) entry which is preliminary data.</text>
</comment>
<feature type="domain" description="HTH tetR-type" evidence="3">
    <location>
        <begin position="17"/>
        <end position="77"/>
    </location>
</feature>
<dbReference type="SUPFAM" id="SSF48498">
    <property type="entry name" value="Tetracyclin repressor-like, C-terminal domain"/>
    <property type="match status" value="1"/>
</dbReference>
<evidence type="ECO:0000313" key="4">
    <source>
        <dbReference type="EMBL" id="MDR7277311.1"/>
    </source>
</evidence>
<dbReference type="GO" id="GO:0003700">
    <property type="term" value="F:DNA-binding transcription factor activity"/>
    <property type="evidence" value="ECO:0007669"/>
    <property type="project" value="TreeGrafter"/>
</dbReference>
<dbReference type="PANTHER" id="PTHR30055:SF184">
    <property type="entry name" value="HTH-TYPE TRANSCRIPTIONAL REGULATOR ETHR"/>
    <property type="match status" value="1"/>
</dbReference>
<protein>
    <submittedName>
        <fullName evidence="4">AcrR family transcriptional regulator</fullName>
    </submittedName>
</protein>
<reference evidence="4" key="1">
    <citation type="submission" date="2023-07" db="EMBL/GenBank/DDBJ databases">
        <title>Sequencing the genomes of 1000 actinobacteria strains.</title>
        <authorList>
            <person name="Klenk H.-P."/>
        </authorList>
    </citation>
    <scope>NUCLEOTIDE SEQUENCE</scope>
    <source>
        <strain evidence="4">DSM 44707</strain>
    </source>
</reference>
<evidence type="ECO:0000256" key="2">
    <source>
        <dbReference type="PROSITE-ProRule" id="PRU00335"/>
    </source>
</evidence>
<dbReference type="InterPro" id="IPR001647">
    <property type="entry name" value="HTH_TetR"/>
</dbReference>
<dbReference type="Gene3D" id="1.10.357.10">
    <property type="entry name" value="Tetracycline Repressor, domain 2"/>
    <property type="match status" value="1"/>
</dbReference>
<dbReference type="RefSeq" id="WP_310369523.1">
    <property type="nucleotide sequence ID" value="NZ_JAVDYB010000001.1"/>
</dbReference>
<evidence type="ECO:0000259" key="3">
    <source>
        <dbReference type="PROSITE" id="PS50977"/>
    </source>
</evidence>
<dbReference type="InterPro" id="IPR009057">
    <property type="entry name" value="Homeodomain-like_sf"/>
</dbReference>
<evidence type="ECO:0000313" key="5">
    <source>
        <dbReference type="Proteomes" id="UP001183643"/>
    </source>
</evidence>
<dbReference type="InterPro" id="IPR049397">
    <property type="entry name" value="EthR_C"/>
</dbReference>
<accession>A0AAE3YT05</accession>
<evidence type="ECO:0000256" key="1">
    <source>
        <dbReference type="ARBA" id="ARBA00023125"/>
    </source>
</evidence>
<dbReference type="Pfam" id="PF21313">
    <property type="entry name" value="EthR_C"/>
    <property type="match status" value="1"/>
</dbReference>
<dbReference type="PANTHER" id="PTHR30055">
    <property type="entry name" value="HTH-TYPE TRANSCRIPTIONAL REGULATOR RUTR"/>
    <property type="match status" value="1"/>
</dbReference>
<dbReference type="Gene3D" id="1.10.10.60">
    <property type="entry name" value="Homeodomain-like"/>
    <property type="match status" value="1"/>
</dbReference>
<dbReference type="InterPro" id="IPR036271">
    <property type="entry name" value="Tet_transcr_reg_TetR-rel_C_sf"/>
</dbReference>
<sequence>MTNTPVESRRRGPTKGDLRYARLLGVGEKLLAEKPLRDITIDEIARRAQVTRPAFYFYFDSKYALLAALLERVLATQFDTADRLWINRPAELTPRQACEQHFTEMLALWRRHAVVMREAAEAVRLHTAVERAYGQLLDRFIDAASTQITKERAAGVAPPGADVRALATTLTWMTERNLYAAVAGLGPDLTDRQRVTALADAWLRAIYETAAP</sequence>
<dbReference type="PRINTS" id="PR00455">
    <property type="entry name" value="HTHTETR"/>
</dbReference>